<dbReference type="AlphaFoldDB" id="A0A508TCM6"/>
<dbReference type="EMBL" id="CAADFC020000011">
    <property type="protein sequence ID" value="VIO70558.1"/>
    <property type="molecule type" value="Genomic_DNA"/>
</dbReference>
<proteinExistence type="predicted"/>
<protein>
    <submittedName>
        <fullName evidence="1">Uncharacterized protein</fullName>
    </submittedName>
</protein>
<accession>A0A508TCM6</accession>
<comment type="caution">
    <text evidence="1">The sequence shown here is derived from an EMBL/GenBank/DDBJ whole genome shotgun (WGS) entry which is preliminary data.</text>
</comment>
<reference evidence="1" key="1">
    <citation type="submission" date="2019-02" db="EMBL/GenBank/DDBJ databases">
        <authorList>
            <person name="Pothier F.J."/>
        </authorList>
    </citation>
    <scope>NUCLEOTIDE SEQUENCE</scope>
    <source>
        <strain evidence="1">CI-1B</strain>
    </source>
</reference>
<dbReference type="Proteomes" id="UP000328092">
    <property type="component" value="Unassembled WGS sequence"/>
</dbReference>
<sequence length="279" mass="30030">MIKGAITAWTASLIIGGLTALSEPARAENVTECVGTFCYCVRSEMRDPIQKKVQEIRSRIDAEKAKGKVVGYLSIPISTIAGSYFGENVKVAAEIKERVESGFGPKAAWLLDSAGPEVSLPSGANGAEYMLMWTNVLAGPDGLGAFDFVYFTGPSDFAYHFGLDGHDDLTKLDQYYDSASKTDPGLKAVSKKEFRAYYGIGASVTYSYGSHDEWDIVRSIKEARRKLDEKTTADKQKVGIAIQMGVYFDGQAVAPGLFETGIAAGNAGKCAAPDDTKTR</sequence>
<evidence type="ECO:0000313" key="2">
    <source>
        <dbReference type="Proteomes" id="UP000328092"/>
    </source>
</evidence>
<keyword evidence="2" id="KW-1185">Reference proteome</keyword>
<name>A0A508TCM6_9BRAD</name>
<evidence type="ECO:0000313" key="1">
    <source>
        <dbReference type="EMBL" id="VIO70558.1"/>
    </source>
</evidence>
<organism evidence="1 2">
    <name type="scientific">Bradyrhizobium ivorense</name>
    <dbReference type="NCBI Taxonomy" id="2511166"/>
    <lineage>
        <taxon>Bacteria</taxon>
        <taxon>Pseudomonadati</taxon>
        <taxon>Pseudomonadota</taxon>
        <taxon>Alphaproteobacteria</taxon>
        <taxon>Hyphomicrobiales</taxon>
        <taxon>Nitrobacteraceae</taxon>
        <taxon>Bradyrhizobium</taxon>
    </lineage>
</organism>
<gene>
    <name evidence="1" type="ORF">CI1B_32120</name>
</gene>